<reference evidence="3 4" key="1">
    <citation type="submission" date="2019-12" db="EMBL/GenBank/DDBJ databases">
        <title>Novel species isolated from a subtropical stream in China.</title>
        <authorList>
            <person name="Lu H."/>
        </authorList>
    </citation>
    <scope>NUCLEOTIDE SEQUENCE [LARGE SCALE GENOMIC DNA]</scope>
    <source>
        <strain evidence="3 4">FT134W</strain>
    </source>
</reference>
<dbReference type="Pfam" id="PF12697">
    <property type="entry name" value="Abhydrolase_6"/>
    <property type="match status" value="1"/>
</dbReference>
<proteinExistence type="predicted"/>
<dbReference type="Proteomes" id="UP000469734">
    <property type="component" value="Unassembled WGS sequence"/>
</dbReference>
<feature type="domain" description="AB hydrolase-1" evidence="2">
    <location>
        <begin position="66"/>
        <end position="180"/>
    </location>
</feature>
<dbReference type="EMBL" id="WWCR01000027">
    <property type="protein sequence ID" value="MYM74726.1"/>
    <property type="molecule type" value="Genomic_DNA"/>
</dbReference>
<dbReference type="SUPFAM" id="SSF53474">
    <property type="entry name" value="alpha/beta-Hydrolases"/>
    <property type="match status" value="1"/>
</dbReference>
<dbReference type="InterPro" id="IPR029058">
    <property type="entry name" value="AB_hydrolase_fold"/>
</dbReference>
<evidence type="ECO:0000313" key="3">
    <source>
        <dbReference type="EMBL" id="MYM74726.1"/>
    </source>
</evidence>
<evidence type="ECO:0000256" key="1">
    <source>
        <dbReference type="SAM" id="SignalP"/>
    </source>
</evidence>
<sequence>MNNFSLKVLVAVSVLTGAGVHAEPPAGQNALAGPQVRVDVGGRKLNLYCTGKGSPTVLFEADAGRAGWDWSAVLPEVAARTRACVYDRAGFGASDPIIRAATVANASKDLNFLIKNAHLEGPFVLVGAGYGALIAQQFAWRSRGAVTGLVLVAPLKEDALPADRAAKLDAVLACLAAAEQGKVGDGCAYPATSINGEIGPALALAQAAQVRKLTYWKARASELDSLEISAGQVRAARKPFGEMPVVEVSQEEPAAIAAAVLQVLGKLNP</sequence>
<dbReference type="RefSeq" id="WP_161051596.1">
    <property type="nucleotide sequence ID" value="NZ_WWCR01000027.1"/>
</dbReference>
<accession>A0A7X4H3P9</accession>
<keyword evidence="3" id="KW-0378">Hydrolase</keyword>
<feature type="signal peptide" evidence="1">
    <location>
        <begin position="1"/>
        <end position="22"/>
    </location>
</feature>
<evidence type="ECO:0000259" key="2">
    <source>
        <dbReference type="Pfam" id="PF12697"/>
    </source>
</evidence>
<dbReference type="Gene3D" id="3.40.50.1820">
    <property type="entry name" value="alpha/beta hydrolase"/>
    <property type="match status" value="1"/>
</dbReference>
<organism evidence="3 4">
    <name type="scientific">Duganella margarita</name>
    <dbReference type="NCBI Taxonomy" id="2692170"/>
    <lineage>
        <taxon>Bacteria</taxon>
        <taxon>Pseudomonadati</taxon>
        <taxon>Pseudomonadota</taxon>
        <taxon>Betaproteobacteria</taxon>
        <taxon>Burkholderiales</taxon>
        <taxon>Oxalobacteraceae</taxon>
        <taxon>Telluria group</taxon>
        <taxon>Duganella</taxon>
    </lineage>
</organism>
<keyword evidence="1" id="KW-0732">Signal</keyword>
<name>A0A7X4H3P9_9BURK</name>
<protein>
    <submittedName>
        <fullName evidence="3">Alpha/beta fold hydrolase</fullName>
    </submittedName>
</protein>
<feature type="chain" id="PRO_5030792724" evidence="1">
    <location>
        <begin position="23"/>
        <end position="269"/>
    </location>
</feature>
<dbReference type="GO" id="GO:0016787">
    <property type="term" value="F:hydrolase activity"/>
    <property type="evidence" value="ECO:0007669"/>
    <property type="project" value="UniProtKB-KW"/>
</dbReference>
<comment type="caution">
    <text evidence="3">The sequence shown here is derived from an EMBL/GenBank/DDBJ whole genome shotgun (WGS) entry which is preliminary data.</text>
</comment>
<dbReference type="AlphaFoldDB" id="A0A7X4H3P9"/>
<dbReference type="InterPro" id="IPR000073">
    <property type="entry name" value="AB_hydrolase_1"/>
</dbReference>
<gene>
    <name evidence="3" type="ORF">GTP56_21375</name>
</gene>
<evidence type="ECO:0000313" key="4">
    <source>
        <dbReference type="Proteomes" id="UP000469734"/>
    </source>
</evidence>